<feature type="compositionally biased region" description="Basic residues" evidence="1">
    <location>
        <begin position="58"/>
        <end position="87"/>
    </location>
</feature>
<dbReference type="EMBL" id="HACG01006516">
    <property type="protein sequence ID" value="CEK53381.1"/>
    <property type="molecule type" value="Transcribed_RNA"/>
</dbReference>
<protein>
    <submittedName>
        <fullName evidence="2">Uncharacterized protein</fullName>
    </submittedName>
</protein>
<reference evidence="2" key="1">
    <citation type="submission" date="2014-12" db="EMBL/GenBank/DDBJ databases">
        <title>Insight into the proteome of Arion vulgaris.</title>
        <authorList>
            <person name="Aradska J."/>
            <person name="Bulat T."/>
            <person name="Smidak R."/>
            <person name="Sarate P."/>
            <person name="Gangsoo J."/>
            <person name="Sialana F."/>
            <person name="Bilban M."/>
            <person name="Lubec G."/>
        </authorList>
    </citation>
    <scope>NUCLEOTIDE SEQUENCE</scope>
    <source>
        <tissue evidence="2">Skin</tissue>
    </source>
</reference>
<sequence length="87" mass="9568">MTIIESADESTSVPVSIPDNIRLSPEHESSSIPSPMVDPGSSRPRRSENSSREGRAGSSRRGHGHRSRSSGSRSRSRHRHSSQRHGR</sequence>
<gene>
    <name evidence="2" type="primary">ORF20112</name>
</gene>
<feature type="region of interest" description="Disordered" evidence="1">
    <location>
        <begin position="1"/>
        <end position="87"/>
    </location>
</feature>
<proteinExistence type="predicted"/>
<evidence type="ECO:0000256" key="1">
    <source>
        <dbReference type="SAM" id="MobiDB-lite"/>
    </source>
</evidence>
<name>A0A0B6YC28_9EUPU</name>
<feature type="compositionally biased region" description="Basic and acidic residues" evidence="1">
    <location>
        <begin position="45"/>
        <end position="55"/>
    </location>
</feature>
<feature type="non-terminal residue" evidence="2">
    <location>
        <position position="87"/>
    </location>
</feature>
<accession>A0A0B6YC28</accession>
<evidence type="ECO:0000313" key="2">
    <source>
        <dbReference type="EMBL" id="CEK53381.1"/>
    </source>
</evidence>
<organism evidence="2">
    <name type="scientific">Arion vulgaris</name>
    <dbReference type="NCBI Taxonomy" id="1028688"/>
    <lineage>
        <taxon>Eukaryota</taxon>
        <taxon>Metazoa</taxon>
        <taxon>Spiralia</taxon>
        <taxon>Lophotrochozoa</taxon>
        <taxon>Mollusca</taxon>
        <taxon>Gastropoda</taxon>
        <taxon>Heterobranchia</taxon>
        <taxon>Euthyneura</taxon>
        <taxon>Panpulmonata</taxon>
        <taxon>Eupulmonata</taxon>
        <taxon>Stylommatophora</taxon>
        <taxon>Helicina</taxon>
        <taxon>Arionoidea</taxon>
        <taxon>Arionidae</taxon>
        <taxon>Arion</taxon>
    </lineage>
</organism>
<dbReference type="AlphaFoldDB" id="A0A0B6YC28"/>